<dbReference type="Proteomes" id="UP000570851">
    <property type="component" value="Unassembled WGS sequence"/>
</dbReference>
<dbReference type="RefSeq" id="WP_011321126.1">
    <property type="nucleotide sequence ID" value="NZ_JACKZP010000004.1"/>
</dbReference>
<protein>
    <submittedName>
        <fullName evidence="2">Uncharacterized protein</fullName>
    </submittedName>
</protein>
<evidence type="ECO:0000256" key="1">
    <source>
        <dbReference type="SAM" id="MobiDB-lite"/>
    </source>
</evidence>
<reference evidence="2 3" key="1">
    <citation type="submission" date="2019-11" db="EMBL/GenBank/DDBJ databases">
        <title>Comparison of genomes from free-living endosymbiotic cyanobacteria isolated from Azolla.</title>
        <authorList>
            <person name="Thiel T."/>
            <person name="Pratte B."/>
        </authorList>
    </citation>
    <scope>NUCLEOTIDE SEQUENCE [LARGE SCALE GENOMIC DNA]</scope>
    <source>
        <strain evidence="2 3">N2B</strain>
    </source>
</reference>
<evidence type="ECO:0000313" key="3">
    <source>
        <dbReference type="Proteomes" id="UP000570851"/>
    </source>
</evidence>
<proteinExistence type="predicted"/>
<dbReference type="GeneID" id="58722022"/>
<accession>A0ABR6S358</accession>
<feature type="region of interest" description="Disordered" evidence="1">
    <location>
        <begin position="407"/>
        <end position="441"/>
    </location>
</feature>
<feature type="compositionally biased region" description="Low complexity" evidence="1">
    <location>
        <begin position="416"/>
        <end position="425"/>
    </location>
</feature>
<gene>
    <name evidence="2" type="ORF">GNE12_02220</name>
</gene>
<dbReference type="EMBL" id="JACKZP010000004">
    <property type="protein sequence ID" value="MBC1300728.1"/>
    <property type="molecule type" value="Genomic_DNA"/>
</dbReference>
<comment type="caution">
    <text evidence="2">The sequence shown here is derived from an EMBL/GenBank/DDBJ whole genome shotgun (WGS) entry which is preliminary data.</text>
</comment>
<name>A0ABR6S358_ANAVA</name>
<evidence type="ECO:0000313" key="2">
    <source>
        <dbReference type="EMBL" id="MBC1300728.1"/>
    </source>
</evidence>
<sequence length="512" mass="58260">MSSGSSGRYQSRLFNFVNQQSRRLTENWGSTLRNLQVATKWGVSALLYPVFMFLQSSDSSVKKLYTKEPELRKRLQPHDTDLFSPTPLATDRPIQRVLESVQYLSPEETHITASTTSRFANILELLQGKFFTHRPNKPKLSQSLTISDAKLAKVNPSLPENPLQRHLPMVRGVASDVVNRQLVLVSAENQILDILTPQQQAKLTDRILSEVAEYWHSWQLTEAQQQAHLLPEINRILAKLTGENMSKTPVIAEGITKRVLNTGKMVALLDAAIAKLEQTAIVPTQQRSLEIMRVAQTQVNIFLYGKEQLNSRKEIVANPESGFTQKQNISALIEAALNYFFGVPKYKVLESSFFEQKLPDSYQSPHEYFTNDPWLDWTDLYDDAENLTAKIMQSSRIKSSLPLHKSVGLSGKKKQPTPQQKSTSSLLPKKKHTSRKVSSTKQIPAYLSQQQPYPDANQAEAQPDWIETTATVLGYEKHLLEYILEWLDRAILWIEQILTNIFYFLQGLLRGK</sequence>
<organism evidence="2 3">
    <name type="scientific">Trichormus variabilis N2B</name>
    <dbReference type="NCBI Taxonomy" id="2681315"/>
    <lineage>
        <taxon>Bacteria</taxon>
        <taxon>Bacillati</taxon>
        <taxon>Cyanobacteriota</taxon>
        <taxon>Cyanophyceae</taxon>
        <taxon>Nostocales</taxon>
        <taxon>Nostocaceae</taxon>
        <taxon>Trichormus</taxon>
    </lineage>
</organism>
<keyword evidence="3" id="KW-1185">Reference proteome</keyword>